<proteinExistence type="predicted"/>
<dbReference type="WBParaSite" id="Minc3s00072g03574">
    <property type="protein sequence ID" value="Minc3s00072g03574"/>
    <property type="gene ID" value="Minc3s00072g03574"/>
</dbReference>
<reference evidence="2" key="1">
    <citation type="submission" date="2022-11" db="UniProtKB">
        <authorList>
            <consortium name="WormBaseParasite"/>
        </authorList>
    </citation>
    <scope>IDENTIFICATION</scope>
</reference>
<dbReference type="AlphaFoldDB" id="A0A914KQ58"/>
<accession>A0A914KQ58</accession>
<keyword evidence="1" id="KW-1185">Reference proteome</keyword>
<name>A0A914KQ58_MELIC</name>
<organism evidence="1 2">
    <name type="scientific">Meloidogyne incognita</name>
    <name type="common">Southern root-knot nematode worm</name>
    <name type="synonym">Oxyuris incognita</name>
    <dbReference type="NCBI Taxonomy" id="6306"/>
    <lineage>
        <taxon>Eukaryota</taxon>
        <taxon>Metazoa</taxon>
        <taxon>Ecdysozoa</taxon>
        <taxon>Nematoda</taxon>
        <taxon>Chromadorea</taxon>
        <taxon>Rhabditida</taxon>
        <taxon>Tylenchina</taxon>
        <taxon>Tylenchomorpha</taxon>
        <taxon>Tylenchoidea</taxon>
        <taxon>Meloidogynidae</taxon>
        <taxon>Meloidogyninae</taxon>
        <taxon>Meloidogyne</taxon>
        <taxon>Meloidogyne incognita group</taxon>
    </lineage>
</organism>
<dbReference type="Proteomes" id="UP000887563">
    <property type="component" value="Unplaced"/>
</dbReference>
<protein>
    <submittedName>
        <fullName evidence="2">Candidate secreted effector</fullName>
    </submittedName>
</protein>
<sequence length="64" mass="7302">MRSFLKRTRISKSISGFLFSNSNINIVGLKIILSNETNSAYSQFNKSLSNQQRQRSISLIFFGI</sequence>
<evidence type="ECO:0000313" key="2">
    <source>
        <dbReference type="WBParaSite" id="Minc3s00072g03574"/>
    </source>
</evidence>
<evidence type="ECO:0000313" key="1">
    <source>
        <dbReference type="Proteomes" id="UP000887563"/>
    </source>
</evidence>